<dbReference type="Pfam" id="PF04608">
    <property type="entry name" value="PgpA"/>
    <property type="match status" value="1"/>
</dbReference>
<keyword evidence="3" id="KW-0378">Hydrolase</keyword>
<organism evidence="3">
    <name type="scientific">hydrothermal vent metagenome</name>
    <dbReference type="NCBI Taxonomy" id="652676"/>
    <lineage>
        <taxon>unclassified sequences</taxon>
        <taxon>metagenomes</taxon>
        <taxon>ecological metagenomes</taxon>
    </lineage>
</organism>
<feature type="transmembrane region" description="Helical" evidence="1">
    <location>
        <begin position="92"/>
        <end position="116"/>
    </location>
</feature>
<sequence length="173" mass="19376">MIKYFRAAVPFKLLLNPIHLLSFGFGSGLSPFASGTFGTLAAIPFYYYMQSLPITYYLLMVALTFALGVYICDVTSKALGVHDHGAIVWDEFVGYFITMIALPSGWTYIIVGFFMFRVFDVFKPWPINILDEKVSGGFGIMIDDVLAGVYALVCMQILVYFGFFEKINSIGLF</sequence>
<dbReference type="InterPro" id="IPR036681">
    <property type="entry name" value="PgpA-like_sf"/>
</dbReference>
<dbReference type="PANTHER" id="PTHR36305">
    <property type="entry name" value="PHOSPHATIDYLGLYCEROPHOSPHATASE A"/>
    <property type="match status" value="1"/>
</dbReference>
<dbReference type="AlphaFoldDB" id="A0A3B0ZZ72"/>
<protein>
    <submittedName>
        <fullName evidence="3">Phosphatidylglycerophosphatase A</fullName>
        <ecNumber evidence="3">3.1.3.27</ecNumber>
    </submittedName>
</protein>
<reference evidence="3" key="1">
    <citation type="submission" date="2018-06" db="EMBL/GenBank/DDBJ databases">
        <authorList>
            <person name="Zhirakovskaya E."/>
        </authorList>
    </citation>
    <scope>NUCLEOTIDE SEQUENCE</scope>
</reference>
<keyword evidence="1" id="KW-1133">Transmembrane helix</keyword>
<dbReference type="InterPro" id="IPR026037">
    <property type="entry name" value="PgpA"/>
</dbReference>
<accession>A0A3B0ZZ72</accession>
<evidence type="ECO:0000256" key="1">
    <source>
        <dbReference type="SAM" id="Phobius"/>
    </source>
</evidence>
<feature type="transmembrane region" description="Helical" evidence="1">
    <location>
        <begin position="20"/>
        <end position="48"/>
    </location>
</feature>
<dbReference type="PIRSF" id="PIRSF006162">
    <property type="entry name" value="PgpA"/>
    <property type="match status" value="1"/>
</dbReference>
<dbReference type="SUPFAM" id="SSF101307">
    <property type="entry name" value="YutG-like"/>
    <property type="match status" value="1"/>
</dbReference>
<feature type="transmembrane region" description="Helical" evidence="1">
    <location>
        <begin position="145"/>
        <end position="164"/>
    </location>
</feature>
<feature type="domain" description="YutG/PgpA" evidence="2">
    <location>
        <begin position="21"/>
        <end position="158"/>
    </location>
</feature>
<dbReference type="EC" id="3.1.3.27" evidence="3"/>
<dbReference type="CDD" id="cd06971">
    <property type="entry name" value="PgpA"/>
    <property type="match status" value="1"/>
</dbReference>
<keyword evidence="1" id="KW-0472">Membrane</keyword>
<name>A0A3B0ZZ72_9ZZZZ</name>
<gene>
    <name evidence="3" type="ORF">MNBD_GAMMA22-465</name>
</gene>
<dbReference type="PANTHER" id="PTHR36305:SF1">
    <property type="entry name" value="PHOSPHATIDYLGLYCEROPHOSPHATASE A"/>
    <property type="match status" value="1"/>
</dbReference>
<dbReference type="GO" id="GO:0008962">
    <property type="term" value="F:phosphatidylglycerophosphatase activity"/>
    <property type="evidence" value="ECO:0007669"/>
    <property type="project" value="UniProtKB-EC"/>
</dbReference>
<proteinExistence type="predicted"/>
<keyword evidence="1" id="KW-0812">Transmembrane</keyword>
<dbReference type="InterPro" id="IPR007686">
    <property type="entry name" value="YutG/PgpA"/>
</dbReference>
<dbReference type="GO" id="GO:0006629">
    <property type="term" value="P:lipid metabolic process"/>
    <property type="evidence" value="ECO:0007669"/>
    <property type="project" value="InterPro"/>
</dbReference>
<feature type="transmembrane region" description="Helical" evidence="1">
    <location>
        <begin position="54"/>
        <end position="72"/>
    </location>
</feature>
<evidence type="ECO:0000313" key="3">
    <source>
        <dbReference type="EMBL" id="VAW92752.1"/>
    </source>
</evidence>
<evidence type="ECO:0000259" key="2">
    <source>
        <dbReference type="Pfam" id="PF04608"/>
    </source>
</evidence>
<dbReference type="EMBL" id="UOFS01000013">
    <property type="protein sequence ID" value="VAW92752.1"/>
    <property type="molecule type" value="Genomic_DNA"/>
</dbReference>